<dbReference type="Gene3D" id="3.40.50.720">
    <property type="entry name" value="NAD(P)-binding Rossmann-like Domain"/>
    <property type="match status" value="1"/>
</dbReference>
<dbReference type="InterPro" id="IPR002347">
    <property type="entry name" value="SDR_fam"/>
</dbReference>
<organism evidence="3 4">
    <name type="scientific">Piscinibacter terrae</name>
    <dbReference type="NCBI Taxonomy" id="2496871"/>
    <lineage>
        <taxon>Bacteria</taxon>
        <taxon>Pseudomonadati</taxon>
        <taxon>Pseudomonadota</taxon>
        <taxon>Betaproteobacteria</taxon>
        <taxon>Burkholderiales</taxon>
        <taxon>Sphaerotilaceae</taxon>
        <taxon>Piscinibacter</taxon>
    </lineage>
</organism>
<proteinExistence type="inferred from homology"/>
<comment type="similarity">
    <text evidence="1">Belongs to the short-chain dehydrogenases/reductases (SDR) family.</text>
</comment>
<dbReference type="PANTHER" id="PTHR43086">
    <property type="entry name" value="VERY-LONG-CHAIN 3-OXOOACYL-COA REDUCTASE"/>
    <property type="match status" value="1"/>
</dbReference>
<reference evidence="3 4" key="1">
    <citation type="submission" date="2018-08" db="EMBL/GenBank/DDBJ databases">
        <authorList>
            <person name="Khan S.A."/>
            <person name="Jeon C.O."/>
            <person name="Chun B.H."/>
            <person name="Jeong S.E."/>
        </authorList>
    </citation>
    <scope>NUCLEOTIDE SEQUENCE [LARGE SCALE GENOMIC DNA]</scope>
    <source>
        <strain evidence="3 4">S-16</strain>
    </source>
</reference>
<dbReference type="InterPro" id="IPR036291">
    <property type="entry name" value="NAD(P)-bd_dom_sf"/>
</dbReference>
<dbReference type="AlphaFoldDB" id="A0A3N7HKN1"/>
<reference evidence="3 4" key="2">
    <citation type="submission" date="2018-12" db="EMBL/GenBank/DDBJ databases">
        <title>Rhizobacter gummiphilus sp. nov., a rubber-degrading bacterium isolated from the soil of a botanical garden in Japan.</title>
        <authorList>
            <person name="Shunsuke S.S."/>
        </authorList>
    </citation>
    <scope>NUCLEOTIDE SEQUENCE [LARGE SCALE GENOMIC DNA]</scope>
    <source>
        <strain evidence="3 4">S-16</strain>
    </source>
</reference>
<dbReference type="PRINTS" id="PR00081">
    <property type="entry name" value="GDHRDH"/>
</dbReference>
<gene>
    <name evidence="3" type="ORF">DZC73_20330</name>
</gene>
<keyword evidence="2" id="KW-0560">Oxidoreductase</keyword>
<comment type="caution">
    <text evidence="3">The sequence shown here is derived from an EMBL/GenBank/DDBJ whole genome shotgun (WGS) entry which is preliminary data.</text>
</comment>
<sequence length="327" mass="35564">MVDASISTLTFLLPTGDIYDEEEIHQYCHLGCRIGGRGCIGHHPWRAGCPVCHQDARRLKKNIPMASRNSAEFKSRYGPWAVVTGASSGIGAEFSRQLAALGLNLVLVARRQERLARSKLELEAQHNIQVLTVACDLQHTEAVAELAAATAGLDLGLLVNCAGFAVTGEFTQHRIEDEVSLLHVDCRALMMLSHHFGKKFVARRRGGIINVASAASFMPLPYWAHYSAAKAYVLQLSEGLWFEMKKHGVDVLALCPGSTQTEFAQVAGTSMEGMDVKPVVSQAIEGLGRKIRVTPGLGNRVAAIIPRLIPRRLSILLGSQVVRPARS</sequence>
<protein>
    <submittedName>
        <fullName evidence="3">SDR family oxidoreductase</fullName>
    </submittedName>
</protein>
<evidence type="ECO:0000313" key="3">
    <source>
        <dbReference type="EMBL" id="RQP22658.1"/>
    </source>
</evidence>
<dbReference type="PANTHER" id="PTHR43086:SF3">
    <property type="entry name" value="NADP-DEPENDENT 3-HYDROXY ACID DEHYDROGENASE YDFG"/>
    <property type="match status" value="1"/>
</dbReference>
<dbReference type="SUPFAM" id="SSF51735">
    <property type="entry name" value="NAD(P)-binding Rossmann-fold domains"/>
    <property type="match status" value="1"/>
</dbReference>
<dbReference type="Pfam" id="PF00106">
    <property type="entry name" value="adh_short"/>
    <property type="match status" value="1"/>
</dbReference>
<dbReference type="EMBL" id="QUSW01000006">
    <property type="protein sequence ID" value="RQP22658.1"/>
    <property type="molecule type" value="Genomic_DNA"/>
</dbReference>
<evidence type="ECO:0000256" key="1">
    <source>
        <dbReference type="ARBA" id="ARBA00006484"/>
    </source>
</evidence>
<dbReference type="Proteomes" id="UP000267464">
    <property type="component" value="Unassembled WGS sequence"/>
</dbReference>
<keyword evidence="4" id="KW-1185">Reference proteome</keyword>
<dbReference type="GO" id="GO:0016491">
    <property type="term" value="F:oxidoreductase activity"/>
    <property type="evidence" value="ECO:0007669"/>
    <property type="project" value="UniProtKB-KW"/>
</dbReference>
<name>A0A3N7HKN1_9BURK</name>
<accession>A0A3N7HKN1</accession>
<evidence type="ECO:0000256" key="2">
    <source>
        <dbReference type="ARBA" id="ARBA00023002"/>
    </source>
</evidence>
<evidence type="ECO:0000313" key="4">
    <source>
        <dbReference type="Proteomes" id="UP000267464"/>
    </source>
</evidence>